<dbReference type="Proteomes" id="UP000589984">
    <property type="component" value="Unassembled WGS sequence"/>
</dbReference>
<keyword evidence="3" id="KW-1185">Reference proteome</keyword>
<reference evidence="2 3" key="1">
    <citation type="submission" date="2020-06" db="EMBL/GenBank/DDBJ databases">
        <title>Halomonas sp. QX-1 draft genome sequence.</title>
        <authorList>
            <person name="Qiu X."/>
        </authorList>
    </citation>
    <scope>NUCLEOTIDE SEQUENCE [LARGE SCALE GENOMIC DNA]</scope>
    <source>
        <strain evidence="2 3">QX-1</strain>
    </source>
</reference>
<dbReference type="PANTHER" id="PTHR35535:SF1">
    <property type="entry name" value="HEAT SHOCK PROTEIN HSLJ"/>
    <property type="match status" value="1"/>
</dbReference>
<evidence type="ECO:0000259" key="1">
    <source>
        <dbReference type="Pfam" id="PF03724"/>
    </source>
</evidence>
<dbReference type="InterPro" id="IPR005184">
    <property type="entry name" value="DUF306_Meta_HslJ"/>
</dbReference>
<evidence type="ECO:0000313" key="3">
    <source>
        <dbReference type="Proteomes" id="UP000589984"/>
    </source>
</evidence>
<name>A0A7Y6VA07_9GAMM</name>
<dbReference type="InterPro" id="IPR038670">
    <property type="entry name" value="HslJ-like_sf"/>
</dbReference>
<accession>A0A7Y6VA07</accession>
<dbReference type="Pfam" id="PF03724">
    <property type="entry name" value="META"/>
    <property type="match status" value="1"/>
</dbReference>
<organism evidence="2 3">
    <name type="scientific">Vreelandella maris</name>
    <dbReference type="NCBI Taxonomy" id="2729617"/>
    <lineage>
        <taxon>Bacteria</taxon>
        <taxon>Pseudomonadati</taxon>
        <taxon>Pseudomonadota</taxon>
        <taxon>Gammaproteobacteria</taxon>
        <taxon>Oceanospirillales</taxon>
        <taxon>Halomonadaceae</taxon>
        <taxon>Vreelandella</taxon>
    </lineage>
</organism>
<dbReference type="RefSeq" id="WP_176304632.1">
    <property type="nucleotide sequence ID" value="NZ_JABWCV010000026.1"/>
</dbReference>
<protein>
    <submittedName>
        <fullName evidence="2">META domain-containing protein</fullName>
    </submittedName>
</protein>
<dbReference type="EMBL" id="JABWCV010000026">
    <property type="protein sequence ID" value="NVF15959.1"/>
    <property type="molecule type" value="Genomic_DNA"/>
</dbReference>
<feature type="domain" description="DUF306" evidence="1">
    <location>
        <begin position="36"/>
        <end position="147"/>
    </location>
</feature>
<gene>
    <name evidence="2" type="ORF">HUO07_17545</name>
</gene>
<dbReference type="InterPro" id="IPR053147">
    <property type="entry name" value="Hsp_HslJ-like"/>
</dbReference>
<dbReference type="PANTHER" id="PTHR35535">
    <property type="entry name" value="HEAT SHOCK PROTEIN HSLJ"/>
    <property type="match status" value="1"/>
</dbReference>
<sequence length="152" mass="16923">MIRQLTLYVLISILFVAAGCSSRTIGNHETMEQPDESLINTYWKLMKLDGAPVIAKENFREAHMVLHQDASRLAGATGCNTLMGSYQVENEHITFNQVATTKRACPAPQMETERNFLAALKQANAWRVEGARLVLSGDNNEPLASFEAVHLY</sequence>
<dbReference type="AlphaFoldDB" id="A0A7Y6VA07"/>
<dbReference type="PROSITE" id="PS51257">
    <property type="entry name" value="PROKAR_LIPOPROTEIN"/>
    <property type="match status" value="1"/>
</dbReference>
<proteinExistence type="predicted"/>
<comment type="caution">
    <text evidence="2">The sequence shown here is derived from an EMBL/GenBank/DDBJ whole genome shotgun (WGS) entry which is preliminary data.</text>
</comment>
<dbReference type="Gene3D" id="2.40.128.270">
    <property type="match status" value="1"/>
</dbReference>
<evidence type="ECO:0000313" key="2">
    <source>
        <dbReference type="EMBL" id="NVF15959.1"/>
    </source>
</evidence>